<accession>A0AA40CG32</accession>
<name>A0AA40CG32_9PEZI</name>
<feature type="compositionally biased region" description="Basic and acidic residues" evidence="2">
    <location>
        <begin position="199"/>
        <end position="234"/>
    </location>
</feature>
<dbReference type="Proteomes" id="UP001175001">
    <property type="component" value="Unassembled WGS sequence"/>
</dbReference>
<feature type="compositionally biased region" description="Basic and acidic residues" evidence="2">
    <location>
        <begin position="472"/>
        <end position="481"/>
    </location>
</feature>
<feature type="compositionally biased region" description="Low complexity" evidence="2">
    <location>
        <begin position="236"/>
        <end position="258"/>
    </location>
</feature>
<sequence>MVNTNPDCPGSPPQNPDATQGDTSNTNATHEAKPPFSRSITMGGTTPVAQEKRGESHTTGAEPISFSLSGSPQTTPPPVVVPKTRRTSPVDGDTTVKQHGQEDSHKAPESLASRRGLTDKNPGGLTLSTASTVVDDAPRESASVTQHGADNAPSAPAGASSQDPLKTPTKSSASTNHDSFQLPVRQAKITSIVAEESEESKKDASELPKKGKELPQEASKLEASKLLEEADKQPQDANTTAGATPDPADASDASAPSTPTIASLQAEIARLTTENAQLQSTLTAAAAAETDTHARYHVLHTRALRSDRENRQSTLLADRVHRHGQRAHDRAQQLLTLYTRAYNDHRAALSSGKEWKARAEAAEKENSTLLERAQAAERENGTLLDRALEAEREVGELRKWRAEAQVEGEGLWDKAEGLKREVEELKAWEEGVREEAQGLLARVGKVEGELRVEREKGAKYRRRYEDLKIEKEEREKREKEGQSQGQQGQGQNHQNQSQEDQNQQVGGMVADIAARVLGRVNNELENILEDVFGTDVAKEKMAQADWLAQDPAIHEPLELEMDDEKDMEEREKELGGFFNYFHQRGEFVKNAGMDATEEQFNKAMKMEARAREEVRRLGRKRTKSF</sequence>
<gene>
    <name evidence="3" type="ORF">DIS24_g10761</name>
</gene>
<feature type="region of interest" description="Disordered" evidence="2">
    <location>
        <begin position="472"/>
        <end position="503"/>
    </location>
</feature>
<keyword evidence="1" id="KW-0175">Coiled coil</keyword>
<evidence type="ECO:0000313" key="4">
    <source>
        <dbReference type="Proteomes" id="UP001175001"/>
    </source>
</evidence>
<protein>
    <submittedName>
        <fullName evidence="3">Uncharacterized protein</fullName>
    </submittedName>
</protein>
<keyword evidence="4" id="KW-1185">Reference proteome</keyword>
<feature type="coiled-coil region" evidence="1">
    <location>
        <begin position="352"/>
        <end position="393"/>
    </location>
</feature>
<feature type="compositionally biased region" description="Polar residues" evidence="2">
    <location>
        <begin position="38"/>
        <end position="48"/>
    </location>
</feature>
<proteinExistence type="predicted"/>
<feature type="compositionally biased region" description="Polar residues" evidence="2">
    <location>
        <begin position="159"/>
        <end position="179"/>
    </location>
</feature>
<dbReference type="EMBL" id="JAUJDW010000126">
    <property type="protein sequence ID" value="KAK0637491.1"/>
    <property type="molecule type" value="Genomic_DNA"/>
</dbReference>
<organism evidence="3 4">
    <name type="scientific">Lasiodiplodia hormozganensis</name>
    <dbReference type="NCBI Taxonomy" id="869390"/>
    <lineage>
        <taxon>Eukaryota</taxon>
        <taxon>Fungi</taxon>
        <taxon>Dikarya</taxon>
        <taxon>Ascomycota</taxon>
        <taxon>Pezizomycotina</taxon>
        <taxon>Dothideomycetes</taxon>
        <taxon>Dothideomycetes incertae sedis</taxon>
        <taxon>Botryosphaeriales</taxon>
        <taxon>Botryosphaeriaceae</taxon>
        <taxon>Lasiodiplodia</taxon>
    </lineage>
</organism>
<evidence type="ECO:0000313" key="3">
    <source>
        <dbReference type="EMBL" id="KAK0637491.1"/>
    </source>
</evidence>
<feature type="region of interest" description="Disordered" evidence="2">
    <location>
        <begin position="1"/>
        <end position="258"/>
    </location>
</feature>
<feature type="compositionally biased region" description="Low complexity" evidence="2">
    <location>
        <begin position="482"/>
        <end position="503"/>
    </location>
</feature>
<feature type="compositionally biased region" description="Polar residues" evidence="2">
    <location>
        <begin position="16"/>
        <end position="29"/>
    </location>
</feature>
<evidence type="ECO:0000256" key="2">
    <source>
        <dbReference type="SAM" id="MobiDB-lite"/>
    </source>
</evidence>
<comment type="caution">
    <text evidence="3">The sequence shown here is derived from an EMBL/GenBank/DDBJ whole genome shotgun (WGS) entry which is preliminary data.</text>
</comment>
<reference evidence="3" key="1">
    <citation type="submission" date="2023-06" db="EMBL/GenBank/DDBJ databases">
        <title>Multi-omics analyses reveal the molecular pathogenesis toolkit of Lasiodiplodia hormozganensis, a cross-kingdom pathogen.</title>
        <authorList>
            <person name="Felix C."/>
            <person name="Meneses R."/>
            <person name="Goncalves M.F.M."/>
            <person name="Tilleman L."/>
            <person name="Duarte A.S."/>
            <person name="Jorrin-Novo J.V."/>
            <person name="Van De Peer Y."/>
            <person name="Deforce D."/>
            <person name="Van Nieuwerburgh F."/>
            <person name="Esteves A.C."/>
            <person name="Alves A."/>
        </authorList>
    </citation>
    <scope>NUCLEOTIDE SEQUENCE</scope>
    <source>
        <strain evidence="3">CBS 339.90</strain>
    </source>
</reference>
<dbReference type="AlphaFoldDB" id="A0AA40CG32"/>
<evidence type="ECO:0000256" key="1">
    <source>
        <dbReference type="SAM" id="Coils"/>
    </source>
</evidence>
<feature type="compositionally biased region" description="Basic and acidic residues" evidence="2">
    <location>
        <begin position="94"/>
        <end position="108"/>
    </location>
</feature>